<protein>
    <submittedName>
        <fullName evidence="1">Uncharacterized protein</fullName>
    </submittedName>
</protein>
<accession>A0ACB9DLP1</accession>
<sequence>MPENMKREEIAIISTPAIGNLVPAVEFATHLINHHHHRISVAILVISMPQRPLIDDYVISRASTPHIRFIQIPPVDPPPPHQYNSTIEFISLHIQNHKPKIKQTLKNLTTLVGIFIDMFCTPMIDVANDLGIPCYLFFASPAAYLGFVLHLTNLPATESVSQTTELTTVPSYANSVPSNVLPSFCIKKNESEQQLNAFEMVKEVGLSVELRLDSRDKGSDLVLAEEVERGVRELMDGGDDGELRKKVKDMSEKSRKALMENGSSFGSLGDLINMLLSNV</sequence>
<comment type="caution">
    <text evidence="1">The sequence shown here is derived from an EMBL/GenBank/DDBJ whole genome shotgun (WGS) entry which is preliminary data.</text>
</comment>
<name>A0ACB9DLP1_ARCLA</name>
<keyword evidence="2" id="KW-1185">Reference proteome</keyword>
<organism evidence="1 2">
    <name type="scientific">Arctium lappa</name>
    <name type="common">Greater burdock</name>
    <name type="synonym">Lappa major</name>
    <dbReference type="NCBI Taxonomy" id="4217"/>
    <lineage>
        <taxon>Eukaryota</taxon>
        <taxon>Viridiplantae</taxon>
        <taxon>Streptophyta</taxon>
        <taxon>Embryophyta</taxon>
        <taxon>Tracheophyta</taxon>
        <taxon>Spermatophyta</taxon>
        <taxon>Magnoliopsida</taxon>
        <taxon>eudicotyledons</taxon>
        <taxon>Gunneridae</taxon>
        <taxon>Pentapetalae</taxon>
        <taxon>asterids</taxon>
        <taxon>campanulids</taxon>
        <taxon>Asterales</taxon>
        <taxon>Asteraceae</taxon>
        <taxon>Carduoideae</taxon>
        <taxon>Cardueae</taxon>
        <taxon>Arctiinae</taxon>
        <taxon>Arctium</taxon>
    </lineage>
</organism>
<gene>
    <name evidence="1" type="ORF">L6452_09711</name>
</gene>
<reference evidence="1 2" key="2">
    <citation type="journal article" date="2022" name="Mol. Ecol. Resour.">
        <title>The genomes of chicory, endive, great burdock and yacon provide insights into Asteraceae paleo-polyploidization history and plant inulin production.</title>
        <authorList>
            <person name="Fan W."/>
            <person name="Wang S."/>
            <person name="Wang H."/>
            <person name="Wang A."/>
            <person name="Jiang F."/>
            <person name="Liu H."/>
            <person name="Zhao H."/>
            <person name="Xu D."/>
            <person name="Zhang Y."/>
        </authorList>
    </citation>
    <scope>NUCLEOTIDE SEQUENCE [LARGE SCALE GENOMIC DNA]</scope>
    <source>
        <strain evidence="2">cv. Niubang</strain>
    </source>
</reference>
<evidence type="ECO:0000313" key="2">
    <source>
        <dbReference type="Proteomes" id="UP001055879"/>
    </source>
</evidence>
<reference evidence="2" key="1">
    <citation type="journal article" date="2022" name="Mol. Ecol. Resour.">
        <title>The genomes of chicory, endive, great burdock and yacon provide insights into Asteraceae palaeo-polyploidization history and plant inulin production.</title>
        <authorList>
            <person name="Fan W."/>
            <person name="Wang S."/>
            <person name="Wang H."/>
            <person name="Wang A."/>
            <person name="Jiang F."/>
            <person name="Liu H."/>
            <person name="Zhao H."/>
            <person name="Xu D."/>
            <person name="Zhang Y."/>
        </authorList>
    </citation>
    <scope>NUCLEOTIDE SEQUENCE [LARGE SCALE GENOMIC DNA]</scope>
    <source>
        <strain evidence="2">cv. Niubang</strain>
    </source>
</reference>
<proteinExistence type="predicted"/>
<dbReference type="EMBL" id="CM042049">
    <property type="protein sequence ID" value="KAI3747258.1"/>
    <property type="molecule type" value="Genomic_DNA"/>
</dbReference>
<dbReference type="Proteomes" id="UP001055879">
    <property type="component" value="Linkage Group LG03"/>
</dbReference>
<evidence type="ECO:0000313" key="1">
    <source>
        <dbReference type="EMBL" id="KAI3747258.1"/>
    </source>
</evidence>